<feature type="transmembrane region" description="Helical" evidence="1">
    <location>
        <begin position="132"/>
        <end position="151"/>
    </location>
</feature>
<feature type="transmembrane region" description="Helical" evidence="1">
    <location>
        <begin position="163"/>
        <end position="182"/>
    </location>
</feature>
<reference evidence="4" key="1">
    <citation type="journal article" date="2019" name="Int. J. Syst. Evol. Microbiol.">
        <title>The Global Catalogue of Microorganisms (GCM) 10K type strain sequencing project: providing services to taxonomists for standard genome sequencing and annotation.</title>
        <authorList>
            <consortium name="The Broad Institute Genomics Platform"/>
            <consortium name="The Broad Institute Genome Sequencing Center for Infectious Disease"/>
            <person name="Wu L."/>
            <person name="Ma J."/>
        </authorList>
    </citation>
    <scope>NUCLEOTIDE SEQUENCE [LARGE SCALE GENOMIC DNA]</scope>
    <source>
        <strain evidence="4">CGMCC 1.12121</strain>
    </source>
</reference>
<keyword evidence="1" id="KW-0812">Transmembrane</keyword>
<evidence type="ECO:0000259" key="2">
    <source>
        <dbReference type="Pfam" id="PF09990"/>
    </source>
</evidence>
<evidence type="ECO:0000313" key="4">
    <source>
        <dbReference type="Proteomes" id="UP001596030"/>
    </source>
</evidence>
<evidence type="ECO:0000313" key="3">
    <source>
        <dbReference type="EMBL" id="MFC4538340.1"/>
    </source>
</evidence>
<feature type="transmembrane region" description="Helical" evidence="1">
    <location>
        <begin position="98"/>
        <end position="120"/>
    </location>
</feature>
<organism evidence="3 4">
    <name type="scientific">Chromohalobacter sarecensis</name>
    <dbReference type="NCBI Taxonomy" id="245294"/>
    <lineage>
        <taxon>Bacteria</taxon>
        <taxon>Pseudomonadati</taxon>
        <taxon>Pseudomonadota</taxon>
        <taxon>Gammaproteobacteria</taxon>
        <taxon>Oceanospirillales</taxon>
        <taxon>Halomonadaceae</taxon>
        <taxon>Chromohalobacter</taxon>
    </lineage>
</organism>
<keyword evidence="4" id="KW-1185">Reference proteome</keyword>
<dbReference type="Pfam" id="PF09990">
    <property type="entry name" value="DUF2231"/>
    <property type="match status" value="1"/>
</dbReference>
<dbReference type="InterPro" id="IPR019251">
    <property type="entry name" value="DUF2231_TM"/>
</dbReference>
<proteinExistence type="predicted"/>
<dbReference type="RefSeq" id="WP_246967796.1">
    <property type="nucleotide sequence ID" value="NZ_JAKGAN010000001.1"/>
</dbReference>
<accession>A0ABV9CYT2</accession>
<keyword evidence="1" id="KW-1133">Transmembrane helix</keyword>
<dbReference type="EMBL" id="JBHSEU010000010">
    <property type="protein sequence ID" value="MFC4538340.1"/>
    <property type="molecule type" value="Genomic_DNA"/>
</dbReference>
<feature type="transmembrane region" description="Helical" evidence="1">
    <location>
        <begin position="65"/>
        <end position="86"/>
    </location>
</feature>
<sequence>MGEQEEPVECLFWWGLHKQTTLQPKTSYARHEPGHVGALPSIDPQKEFAVIATAERPARSGPNPLHGMLLAGAFPLFLGAALSDYAYSTTYQIQWSHFASWLLAGGLVFCGLALICALIGMFRPANSRGLSILYFLLLLVTWILAFVNSLVHARDAWAMMPTGFTLSVVIAVLSFVAIWIGFTSRKSGGQS</sequence>
<comment type="caution">
    <text evidence="3">The sequence shown here is derived from an EMBL/GenBank/DDBJ whole genome shotgun (WGS) entry which is preliminary data.</text>
</comment>
<protein>
    <submittedName>
        <fullName evidence="3">DUF2231 domain-containing protein</fullName>
    </submittedName>
</protein>
<keyword evidence="1" id="KW-0472">Membrane</keyword>
<gene>
    <name evidence="3" type="ORF">ACFO0U_06070</name>
</gene>
<feature type="domain" description="DUF2231" evidence="2">
    <location>
        <begin position="63"/>
        <end position="182"/>
    </location>
</feature>
<name>A0ABV9CYT2_9GAMM</name>
<dbReference type="Proteomes" id="UP001596030">
    <property type="component" value="Unassembled WGS sequence"/>
</dbReference>
<evidence type="ECO:0000256" key="1">
    <source>
        <dbReference type="SAM" id="Phobius"/>
    </source>
</evidence>